<dbReference type="HOGENOM" id="CLU_211343_0_0_9"/>
<dbReference type="InterPro" id="IPR025100">
    <property type="entry name" value="DUF4025"/>
</dbReference>
<dbReference type="RefSeq" id="WP_013085357.1">
    <property type="nucleotide sequence ID" value="NZ_BCVB01000009.1"/>
</dbReference>
<dbReference type="Proteomes" id="UP000031829">
    <property type="component" value="Chromosome"/>
</dbReference>
<evidence type="ECO:0000256" key="1">
    <source>
        <dbReference type="SAM" id="MobiDB-lite"/>
    </source>
</evidence>
<dbReference type="GeneID" id="93645474"/>
<feature type="compositionally biased region" description="Basic and acidic residues" evidence="1">
    <location>
        <begin position="9"/>
        <end position="28"/>
    </location>
</feature>
<protein>
    <recommendedName>
        <fullName evidence="4">DUF4025 domain-containing protein</fullName>
    </recommendedName>
</protein>
<proteinExistence type="predicted"/>
<gene>
    <name evidence="2" type="ORF">BG04_2006</name>
</gene>
<evidence type="ECO:0000313" key="2">
    <source>
        <dbReference type="EMBL" id="AJI23872.1"/>
    </source>
</evidence>
<evidence type="ECO:0000313" key="3">
    <source>
        <dbReference type="Proteomes" id="UP000031829"/>
    </source>
</evidence>
<name>A0A0B6ARX5_PRIM2</name>
<sequence>MNSKKQPKKQPDTNEMADRQFETEDYNRQDALSQGLAETHEQVSDAYQEGSFEDTDR</sequence>
<dbReference type="AlphaFoldDB" id="A0A0B6ARX5"/>
<evidence type="ECO:0008006" key="4">
    <source>
        <dbReference type="Google" id="ProtNLM"/>
    </source>
</evidence>
<organism evidence="2 3">
    <name type="scientific">Priestia megaterium (strain ATCC 14581 / DSM 32 / CCUG 1817 / JCM 2506 / NBRC 15308 / NCIMB 9376 / NCTC 10342 / NRRL B-14308 / VKM B-512 / Ford 19)</name>
    <name type="common">Bacillus megaterium</name>
    <dbReference type="NCBI Taxonomy" id="1348623"/>
    <lineage>
        <taxon>Bacteria</taxon>
        <taxon>Bacillati</taxon>
        <taxon>Bacillota</taxon>
        <taxon>Bacilli</taxon>
        <taxon>Bacillales</taxon>
        <taxon>Bacillaceae</taxon>
        <taxon>Priestia</taxon>
    </lineage>
</organism>
<dbReference type="EMBL" id="CP009920">
    <property type="protein sequence ID" value="AJI23872.1"/>
    <property type="molecule type" value="Genomic_DNA"/>
</dbReference>
<reference evidence="2 3" key="1">
    <citation type="journal article" date="2015" name="Genome Announc.">
        <title>Complete genome sequences for 35 biothreat assay-relevant bacillus species.</title>
        <authorList>
            <person name="Johnson S.L."/>
            <person name="Daligault H.E."/>
            <person name="Davenport K.W."/>
            <person name="Jaissle J."/>
            <person name="Frey K.G."/>
            <person name="Ladner J.T."/>
            <person name="Broomall S.M."/>
            <person name="Bishop-Lilly K.A."/>
            <person name="Bruce D.C."/>
            <person name="Gibbons H.S."/>
            <person name="Coyne S.R."/>
            <person name="Lo C.C."/>
            <person name="Meincke L."/>
            <person name="Munk A.C."/>
            <person name="Koroleva G.I."/>
            <person name="Rosenzweig C.N."/>
            <person name="Palacios G.F."/>
            <person name="Redden C.L."/>
            <person name="Minogue T.D."/>
            <person name="Chain P.S."/>
        </authorList>
    </citation>
    <scope>NUCLEOTIDE SEQUENCE [LARGE SCALE GENOMIC DNA]</scope>
    <source>
        <strain evidence="3">ATCC 14581 / DSM 32 / JCM 2506 / NBRC 15308 / NCIMB 9376 / NCTC 10342 / NRRL B-14308 / VKM B-512</strain>
    </source>
</reference>
<dbReference type="Pfam" id="PF13217">
    <property type="entry name" value="DUF4025"/>
    <property type="match status" value="1"/>
</dbReference>
<feature type="region of interest" description="Disordered" evidence="1">
    <location>
        <begin position="1"/>
        <end position="57"/>
    </location>
</feature>
<accession>A0A0B6ARX5</accession>
<dbReference type="KEGG" id="bmeg:BG04_2006"/>